<evidence type="ECO:0000313" key="4">
    <source>
        <dbReference type="Proteomes" id="UP000256343"/>
    </source>
</evidence>
<dbReference type="Proteomes" id="UP000252631">
    <property type="component" value="Unassembled WGS sequence"/>
</dbReference>
<gene>
    <name evidence="1" type="ORF">BJ125_10874</name>
    <name evidence="2" type="ORF">SAMN05892882_10874</name>
</gene>
<reference evidence="1 4" key="2">
    <citation type="submission" date="2018-07" db="EMBL/GenBank/DDBJ databases">
        <title>Genomic Encyclopedia of Archaeal and Bacterial Type Strains, Phase II (KMG-II): from individual species to whole genera.</title>
        <authorList>
            <person name="Goeker M."/>
        </authorList>
    </citation>
    <scope>NUCLEOTIDE SEQUENCE [LARGE SCALE GENOMIC DNA]</scope>
    <source>
        <strain evidence="1 4">JA575</strain>
    </source>
</reference>
<dbReference type="EMBL" id="UFQQ01000008">
    <property type="protein sequence ID" value="SSW90701.1"/>
    <property type="molecule type" value="Genomic_DNA"/>
</dbReference>
<dbReference type="AlphaFoldDB" id="A0A336JXC8"/>
<evidence type="ECO:0000313" key="2">
    <source>
        <dbReference type="EMBL" id="SSW90701.1"/>
    </source>
</evidence>
<dbReference type="RefSeq" id="WP_114357777.1">
    <property type="nucleotide sequence ID" value="NZ_QRDT01000008.1"/>
</dbReference>
<name>A0A336JXC8_9BRAD</name>
<sequence length="106" mass="12294">MTTNSLFDKAMFEIYRRAKEEANYNATIFLQMLTETDGLTTAKSLINATKPSLGYTALFMKGRLDLTVEAVVTENKQWAELFTDDEIERAKKRLLDYQYKPKNWIA</sequence>
<dbReference type="Proteomes" id="UP000256343">
    <property type="component" value="Unassembled WGS sequence"/>
</dbReference>
<evidence type="ECO:0000313" key="1">
    <source>
        <dbReference type="EMBL" id="RED36141.1"/>
    </source>
</evidence>
<organism evidence="2 3">
    <name type="scientific">Rhodopseudomonas pentothenatexigens</name>
    <dbReference type="NCBI Taxonomy" id="999699"/>
    <lineage>
        <taxon>Bacteria</taxon>
        <taxon>Pseudomonadati</taxon>
        <taxon>Pseudomonadota</taxon>
        <taxon>Alphaproteobacteria</taxon>
        <taxon>Hyphomicrobiales</taxon>
        <taxon>Nitrobacteraceae</taxon>
        <taxon>Rhodopseudomonas</taxon>
    </lineage>
</organism>
<dbReference type="OrthoDB" id="9787127at2"/>
<accession>A0A336JXC8</accession>
<dbReference type="EMBL" id="QRDT01000008">
    <property type="protein sequence ID" value="RED36141.1"/>
    <property type="molecule type" value="Genomic_DNA"/>
</dbReference>
<protein>
    <submittedName>
        <fullName evidence="2">Uncharacterized protein</fullName>
    </submittedName>
</protein>
<evidence type="ECO:0000313" key="3">
    <source>
        <dbReference type="Proteomes" id="UP000252631"/>
    </source>
</evidence>
<reference evidence="2 3" key="1">
    <citation type="submission" date="2017-08" db="EMBL/GenBank/DDBJ databases">
        <authorList>
            <person name="de Groot N.N."/>
        </authorList>
    </citation>
    <scope>NUCLEOTIDE SEQUENCE [LARGE SCALE GENOMIC DNA]</scope>
    <source>
        <strain evidence="2 3">JA575</strain>
    </source>
</reference>
<proteinExistence type="predicted"/>
<keyword evidence="4" id="KW-1185">Reference proteome</keyword>